<organism evidence="2 3">
    <name type="scientific">Claveliimonas monacensis</name>
    <dbReference type="NCBI Taxonomy" id="2779351"/>
    <lineage>
        <taxon>Bacteria</taxon>
        <taxon>Bacillati</taxon>
        <taxon>Bacillota</taxon>
        <taxon>Clostridia</taxon>
        <taxon>Lachnospirales</taxon>
        <taxon>Lachnospiraceae</taxon>
        <taxon>Claveliimonas</taxon>
    </lineage>
</organism>
<evidence type="ECO:0000259" key="1">
    <source>
        <dbReference type="SMART" id="SM00901"/>
    </source>
</evidence>
<keyword evidence="3" id="KW-1185">Reference proteome</keyword>
<evidence type="ECO:0000313" key="3">
    <source>
        <dbReference type="Proteomes" id="UP000758652"/>
    </source>
</evidence>
<proteinExistence type="predicted"/>
<evidence type="ECO:0000313" key="2">
    <source>
        <dbReference type="EMBL" id="MBE5062994.1"/>
    </source>
</evidence>
<reference evidence="2 3" key="1">
    <citation type="submission" date="2020-10" db="EMBL/GenBank/DDBJ databases">
        <title>ChiBAC.</title>
        <authorList>
            <person name="Zenner C."/>
            <person name="Hitch T.C.A."/>
            <person name="Clavel T."/>
        </authorList>
    </citation>
    <scope>NUCLEOTIDE SEQUENCE [LARGE SCALE GENOMIC DNA]</scope>
    <source>
        <strain evidence="2 3">DSM 108991</strain>
    </source>
</reference>
<dbReference type="EMBL" id="JADCKL010000004">
    <property type="protein sequence ID" value="MBE5062994.1"/>
    <property type="molecule type" value="Genomic_DNA"/>
</dbReference>
<dbReference type="SMART" id="SM00901">
    <property type="entry name" value="FRG"/>
    <property type="match status" value="1"/>
</dbReference>
<name>A0ABR9RJ44_9FIRM</name>
<sequence>MKTKMDKRIKPLFDKYIRSKFLYEGYVRLDKSLYKTIDEWNSENELKLINEIYRYIASLYSSNQECLCGIEDHFRKFFLKYVAENNTKNLEIKKIGESDYIFDHTRVKVYVVKSVSKYIKLLSKYKAEENLFFRGQSNSNFLLQPSIIREDIWRKNEKRMFDELERLCPKEFQGMNSILDKLVEMQHYNLPTRLLDVSSNALVALLFACQDFESDGEVIIFKEKRNKNPLAKMEETNIRYGHSDSVSLLTGISQMNYEDQLLLYYIAEFFRKLVKSDRPLESWFNKKDGTDKWDSEINLILEKVYKNKYTISNILCGNKIDARVDSSILQLNELKKEYESNAKKNSWALKNQIKNFNSIDVVKRLYRQVQREKPYFECRIVPQDVCNILFVKPSMLNQRIVKQSGAFIIVGAMEADKSDIVCRLNNYRYRKEDIAPIFIIPSIYKKRILNELKLCDLHTASIYPEIEKVAEYIKKTIE</sequence>
<comment type="caution">
    <text evidence="2">The sequence shown here is derived from an EMBL/GenBank/DDBJ whole genome shotgun (WGS) entry which is preliminary data.</text>
</comment>
<protein>
    <submittedName>
        <fullName evidence="2">FRG domain-containing protein</fullName>
    </submittedName>
</protein>
<dbReference type="Proteomes" id="UP000758652">
    <property type="component" value="Unassembled WGS sequence"/>
</dbReference>
<dbReference type="RefSeq" id="WP_226394697.1">
    <property type="nucleotide sequence ID" value="NZ_JADCKL010000004.1"/>
</dbReference>
<dbReference type="InterPro" id="IPR014966">
    <property type="entry name" value="FRG-dom"/>
</dbReference>
<dbReference type="Pfam" id="PF08867">
    <property type="entry name" value="FRG"/>
    <property type="match status" value="1"/>
</dbReference>
<feature type="domain" description="FRG" evidence="1">
    <location>
        <begin position="127"/>
        <end position="219"/>
    </location>
</feature>
<accession>A0ABR9RJ44</accession>
<gene>
    <name evidence="2" type="ORF">INF30_06935</name>
</gene>